<dbReference type="RefSeq" id="WP_219041118.1">
    <property type="nucleotide sequence ID" value="NZ_JAHWDF010000018.1"/>
</dbReference>
<comment type="caution">
    <text evidence="8">The sequence shown here is derived from an EMBL/GenBank/DDBJ whole genome shotgun (WGS) entry which is preliminary data.</text>
</comment>
<evidence type="ECO:0000313" key="9">
    <source>
        <dbReference type="Proteomes" id="UP000719267"/>
    </source>
</evidence>
<organism evidence="8 9">
    <name type="scientific">Mesonia aestuariivivens</name>
    <dbReference type="NCBI Taxonomy" id="2796128"/>
    <lineage>
        <taxon>Bacteria</taxon>
        <taxon>Pseudomonadati</taxon>
        <taxon>Bacteroidota</taxon>
        <taxon>Flavobacteriia</taxon>
        <taxon>Flavobacteriales</taxon>
        <taxon>Flavobacteriaceae</taxon>
        <taxon>Mesonia</taxon>
    </lineage>
</organism>
<evidence type="ECO:0000313" key="8">
    <source>
        <dbReference type="EMBL" id="MBW2962836.1"/>
    </source>
</evidence>
<proteinExistence type="predicted"/>
<evidence type="ECO:0000256" key="5">
    <source>
        <dbReference type="SAM" id="MobiDB-lite"/>
    </source>
</evidence>
<protein>
    <submittedName>
        <fullName evidence="8">Translocation/assembly module TamB domain-containing protein</fullName>
    </submittedName>
</protein>
<feature type="transmembrane region" description="Helical" evidence="6">
    <location>
        <begin position="20"/>
        <end position="39"/>
    </location>
</feature>
<comment type="subcellular location">
    <subcellularLocation>
        <location evidence="1">Membrane</location>
        <topology evidence="1">Single-pass membrane protein</topology>
    </subcellularLocation>
</comment>
<keyword evidence="9" id="KW-1185">Reference proteome</keyword>
<keyword evidence="2 6" id="KW-0812">Transmembrane</keyword>
<dbReference type="Pfam" id="PF04357">
    <property type="entry name" value="TamB"/>
    <property type="match status" value="1"/>
</dbReference>
<reference evidence="8 9" key="1">
    <citation type="submission" date="2021-07" db="EMBL/GenBank/DDBJ databases">
        <title>Mesonia aestuariivivens sp. nov., isolated from a tidal flat.</title>
        <authorList>
            <person name="Kim Y.-O."/>
            <person name="Yoon J.-H."/>
        </authorList>
    </citation>
    <scope>NUCLEOTIDE SEQUENCE [LARGE SCALE GENOMIC DNA]</scope>
    <source>
        <strain evidence="8 9">JHPTF-M18</strain>
    </source>
</reference>
<evidence type="ECO:0000259" key="7">
    <source>
        <dbReference type="Pfam" id="PF04357"/>
    </source>
</evidence>
<evidence type="ECO:0000256" key="4">
    <source>
        <dbReference type="ARBA" id="ARBA00023136"/>
    </source>
</evidence>
<evidence type="ECO:0000256" key="6">
    <source>
        <dbReference type="SAM" id="Phobius"/>
    </source>
</evidence>
<dbReference type="PANTHER" id="PTHR36985:SF1">
    <property type="entry name" value="TRANSLOCATION AND ASSEMBLY MODULE SUBUNIT TAMB"/>
    <property type="match status" value="1"/>
</dbReference>
<evidence type="ECO:0000256" key="3">
    <source>
        <dbReference type="ARBA" id="ARBA00022989"/>
    </source>
</evidence>
<keyword evidence="4 6" id="KW-0472">Membrane</keyword>
<name>A0ABS6W4N7_9FLAO</name>
<sequence>MNKKNTSGTFKKRFRKAINIITKVILTLLIVFILLVLFIKSPWGQNIIVNKLTSYISNKTKTEIAIDKLFITFSGDVSLEGLYLEDQKGDTLVYSKNLQADIPIWPLIKGNSFSLDYLEWEGVKANVIRKDSISGFNFQFILDALATSDTSQTQETKPMQISIGDLNLLDFDIFYKDAVTGIDTEVKLGKLYYSGDNFDLQKMNFEAHEVRLENTEANIIQTKLTSSEDTTSTVLPNFKVDEFTLKNVKANFESLPQQIKFKGDFKDFYTEMPVLDLQRQEINFDIINLKNSWVQLQLPEVENKSTEASSEKLNIEEIWPAWNIEVGAINLVNNQLLYQQGDHPPKANQFDPQHIQLSNFNFKVKNIQLSKEQTAKIEVSELNFTENNSNFNLEKLNFEANLSSEKFQLKSLELSTGSSKLAGQVTANYTSLTAAIQNYQDVQISANINSIYLQLADVTKVNPTLNNNEYVKQLKRKPITGHISIQGNINDFRLQHLQLNWGNQTSISTKGELLAITRLEKLNLDLRAIKINSTKKDLSYFVNEKELGISLPKKLQLTGELNGSLEELSADVTLKMPEGSIEVAGTFKDKEELEFDTKVKTVELNLGKLLQNEKLGKISAEIKLQGRGQNINSLSAKLNSEFTQLTYNDYDLSDIKLSGELNNGEGNVTAAFKDKNVNLNLDAFVQLDSVAPQVDFKLDLKGIDLYALGFTQKEIRGQLLLDGSYKGGKDAFTVDAKIDEITAVYDSNPYYVGDLKIHSRIAKDSTAFTLKSNFLKAKLLSNASPTQFLEALQRHGAHYFKTVSARDSTHQPVKLVAEASIAERPIISKVFIDGIEEMDSLYIKVAFNEEKQELTADIDLPYINYNGNQLDSLALKLNSTAKDADFTFGFGGLDAGPLSIEKTYFEGRLTRDTLQLDFNSDKGEEKLYHLSSILTGNKERIQFSIDPENLVLNKNPWQIPSDNSIVFEDKTFVYTNFEFSRNNQRVNFNNDFDIPETHFGVDIENFKLSTFLGYFNPDEYLASGVVQGNFVLVNPFEDLGMIADLTIQDLKATEVELGNLKIDAKSKGGGNYDFNLGLNGDEVKFALKGDYKANKNAASLDLNFELEKLGLALIEKFIPEELEKSKGNLSGSVNIKGTTAKPDFSGEFKFNDTQFVVSRLNSEFSISDEIIKVNNDGINFSRFSILDAKNDEFLIEGAISTQENFLDPTFNLAINAEDFQALNSTEEDNDLYYGKAIFDVDAKLTGTLSFPILDVDLNINKNTNVTYIVPPSQVGMNEKEGVVIFVNKQNPDAIITRTDKDDLTAKLTGIELNSNLTIEPGATINIIINERTGDNLQLIGEGDLRFNIERNGRITLTGRYQVDDGHYEMNLYNLVKRKFNIAQGSSISWSGDPMNAELDVRAIYKIETSASSLMASQTAGIDGNVQDKYRQKLPFLVYLNVDGELMQPQLNFGLDMPEDEQGAIGGTVYGRIRQLNQQEGQLNQQVFSLLVLNRFYPEQGADGSQGGPATMARDNLNQALSDQLNVFSDKLTGNTGIQLSFGLNSYTDYQGNSPQDRTDLNVSASKKLLDDRLVVQAGSEIGVQGDNRPGETNALIGNVSIEYLITEDGRWRIRGFRKSQYENIIDGQVFVNGVALIFTREFNKFKELFKKTAEELAQEQKQEEKEQKKKKTEDSANKKAVEEEEN</sequence>
<dbReference type="InterPro" id="IPR007452">
    <property type="entry name" value="TamB_C"/>
</dbReference>
<evidence type="ECO:0000256" key="2">
    <source>
        <dbReference type="ARBA" id="ARBA00022692"/>
    </source>
</evidence>
<dbReference type="Proteomes" id="UP000719267">
    <property type="component" value="Unassembled WGS sequence"/>
</dbReference>
<feature type="domain" description="Translocation and assembly module TamB C-terminal" evidence="7">
    <location>
        <begin position="1183"/>
        <end position="1642"/>
    </location>
</feature>
<dbReference type="EMBL" id="JAHWDF010000018">
    <property type="protein sequence ID" value="MBW2962836.1"/>
    <property type="molecule type" value="Genomic_DNA"/>
</dbReference>
<keyword evidence="3 6" id="KW-1133">Transmembrane helix</keyword>
<dbReference type="PANTHER" id="PTHR36985">
    <property type="entry name" value="TRANSLOCATION AND ASSEMBLY MODULE SUBUNIT TAMB"/>
    <property type="match status" value="1"/>
</dbReference>
<accession>A0ABS6W4N7</accession>
<gene>
    <name evidence="8" type="ORF">KW502_13660</name>
</gene>
<evidence type="ECO:0000256" key="1">
    <source>
        <dbReference type="ARBA" id="ARBA00004167"/>
    </source>
</evidence>
<feature type="region of interest" description="Disordered" evidence="5">
    <location>
        <begin position="1656"/>
        <end position="1686"/>
    </location>
</feature>